<feature type="transmembrane region" description="Helical" evidence="1">
    <location>
        <begin position="49"/>
        <end position="66"/>
    </location>
</feature>
<evidence type="ECO:0000256" key="1">
    <source>
        <dbReference type="SAM" id="Phobius"/>
    </source>
</evidence>
<evidence type="ECO:0000313" key="3">
    <source>
        <dbReference type="Proteomes" id="UP000887565"/>
    </source>
</evidence>
<name>A0A915KAC9_ROMCU</name>
<keyword evidence="2" id="KW-0732">Signal</keyword>
<accession>A0A915KAC9</accession>
<reference evidence="4" key="1">
    <citation type="submission" date="2022-11" db="UniProtKB">
        <authorList>
            <consortium name="WormBaseParasite"/>
        </authorList>
    </citation>
    <scope>IDENTIFICATION</scope>
</reference>
<organism evidence="3 4">
    <name type="scientific">Romanomermis culicivorax</name>
    <name type="common">Nematode worm</name>
    <dbReference type="NCBI Taxonomy" id="13658"/>
    <lineage>
        <taxon>Eukaryota</taxon>
        <taxon>Metazoa</taxon>
        <taxon>Ecdysozoa</taxon>
        <taxon>Nematoda</taxon>
        <taxon>Enoplea</taxon>
        <taxon>Dorylaimia</taxon>
        <taxon>Mermithida</taxon>
        <taxon>Mermithoidea</taxon>
        <taxon>Mermithidae</taxon>
        <taxon>Romanomermis</taxon>
    </lineage>
</organism>
<feature type="transmembrane region" description="Helical" evidence="1">
    <location>
        <begin position="103"/>
        <end position="124"/>
    </location>
</feature>
<feature type="chain" id="PRO_5037020174" evidence="2">
    <location>
        <begin position="26"/>
        <end position="202"/>
    </location>
</feature>
<feature type="transmembrane region" description="Helical" evidence="1">
    <location>
        <begin position="136"/>
        <end position="161"/>
    </location>
</feature>
<keyword evidence="1" id="KW-0472">Membrane</keyword>
<proteinExistence type="predicted"/>
<dbReference type="AlphaFoldDB" id="A0A915KAC9"/>
<feature type="signal peptide" evidence="2">
    <location>
        <begin position="1"/>
        <end position="25"/>
    </location>
</feature>
<evidence type="ECO:0000313" key="4">
    <source>
        <dbReference type="WBParaSite" id="nRc.2.0.1.t35075-RA"/>
    </source>
</evidence>
<dbReference type="WBParaSite" id="nRc.2.0.1.t35075-RA">
    <property type="protein sequence ID" value="nRc.2.0.1.t35075-RA"/>
    <property type="gene ID" value="nRc.2.0.1.g35075"/>
</dbReference>
<evidence type="ECO:0000256" key="2">
    <source>
        <dbReference type="SAM" id="SignalP"/>
    </source>
</evidence>
<sequence>MDSKGQWCFIAGFLVLICPVRGVISQPLLSINRYFAMFHPEKSKRFFKNPYYICILIVLCHLMNTADLKCASNISKLICKHTEAKNDHKWCIKIREAKFIIRFIYIEVFMPICIETPVFILIFVNRYLSPIPREVMAFMLGCFIIHGTSDPIVISIVIKLYRRLIEGWFKKVWSSIDATNYPTTIVGWINGANTTILKLPVQ</sequence>
<protein>
    <submittedName>
        <fullName evidence="4">Uncharacterized protein</fullName>
    </submittedName>
</protein>
<dbReference type="SUPFAM" id="SSF81321">
    <property type="entry name" value="Family A G protein-coupled receptor-like"/>
    <property type="match status" value="1"/>
</dbReference>
<dbReference type="Proteomes" id="UP000887565">
    <property type="component" value="Unplaced"/>
</dbReference>
<keyword evidence="3" id="KW-1185">Reference proteome</keyword>
<keyword evidence="1" id="KW-1133">Transmembrane helix</keyword>
<keyword evidence="1" id="KW-0812">Transmembrane</keyword>